<feature type="non-terminal residue" evidence="2">
    <location>
        <position position="1"/>
    </location>
</feature>
<evidence type="ECO:0000256" key="1">
    <source>
        <dbReference type="SAM" id="MobiDB-lite"/>
    </source>
</evidence>
<name>A0ABW4SAK0_9RHOB</name>
<feature type="compositionally biased region" description="Low complexity" evidence="1">
    <location>
        <begin position="45"/>
        <end position="60"/>
    </location>
</feature>
<sequence>KNRPNRPHIPSKKNNNVKEQKTKTNEQTPQSSATRMHPSRKPEQAVKPAQTKAKQPAPPR</sequence>
<accession>A0ABW4SAK0</accession>
<organism evidence="2 3">
    <name type="scientific">Halodurantibacterium flavum</name>
    <dbReference type="NCBI Taxonomy" id="1382802"/>
    <lineage>
        <taxon>Bacteria</taxon>
        <taxon>Pseudomonadati</taxon>
        <taxon>Pseudomonadota</taxon>
        <taxon>Alphaproteobacteria</taxon>
        <taxon>Rhodobacterales</taxon>
        <taxon>Paracoccaceae</taxon>
        <taxon>Halodurantibacterium</taxon>
    </lineage>
</organism>
<keyword evidence="3" id="KW-1185">Reference proteome</keyword>
<dbReference type="EMBL" id="JBHUGH010000032">
    <property type="protein sequence ID" value="MFD1914067.1"/>
    <property type="molecule type" value="Genomic_DNA"/>
</dbReference>
<gene>
    <name evidence="2" type="ORF">ACFSGJ_17835</name>
</gene>
<reference evidence="3" key="1">
    <citation type="journal article" date="2019" name="Int. J. Syst. Evol. Microbiol.">
        <title>The Global Catalogue of Microorganisms (GCM) 10K type strain sequencing project: providing services to taxonomists for standard genome sequencing and annotation.</title>
        <authorList>
            <consortium name="The Broad Institute Genomics Platform"/>
            <consortium name="The Broad Institute Genome Sequencing Center for Infectious Disease"/>
            <person name="Wu L."/>
            <person name="Ma J."/>
        </authorList>
    </citation>
    <scope>NUCLEOTIDE SEQUENCE [LARGE SCALE GENOMIC DNA]</scope>
    <source>
        <strain evidence="3">CGMCC 4.7242</strain>
    </source>
</reference>
<protein>
    <submittedName>
        <fullName evidence="2">Uncharacterized protein</fullName>
    </submittedName>
</protein>
<feature type="compositionally biased region" description="Polar residues" evidence="1">
    <location>
        <begin position="25"/>
        <end position="34"/>
    </location>
</feature>
<feature type="region of interest" description="Disordered" evidence="1">
    <location>
        <begin position="1"/>
        <end position="60"/>
    </location>
</feature>
<evidence type="ECO:0000313" key="2">
    <source>
        <dbReference type="EMBL" id="MFD1914067.1"/>
    </source>
</evidence>
<comment type="caution">
    <text evidence="2">The sequence shown here is derived from an EMBL/GenBank/DDBJ whole genome shotgun (WGS) entry which is preliminary data.</text>
</comment>
<dbReference type="Proteomes" id="UP001597353">
    <property type="component" value="Unassembled WGS sequence"/>
</dbReference>
<dbReference type="RefSeq" id="WP_390264988.1">
    <property type="nucleotide sequence ID" value="NZ_JBHUGH010000032.1"/>
</dbReference>
<evidence type="ECO:0000313" key="3">
    <source>
        <dbReference type="Proteomes" id="UP001597353"/>
    </source>
</evidence>
<feature type="compositionally biased region" description="Basic residues" evidence="1">
    <location>
        <begin position="1"/>
        <end position="11"/>
    </location>
</feature>
<proteinExistence type="predicted"/>